<accession>A0AAV4SGD5</accession>
<reference evidence="2 3" key="1">
    <citation type="submission" date="2021-06" db="EMBL/GenBank/DDBJ databases">
        <title>Caerostris darwini draft genome.</title>
        <authorList>
            <person name="Kono N."/>
            <person name="Arakawa K."/>
        </authorList>
    </citation>
    <scope>NUCLEOTIDE SEQUENCE [LARGE SCALE GENOMIC DNA]</scope>
</reference>
<dbReference type="AlphaFoldDB" id="A0AAV4SGD5"/>
<dbReference type="Proteomes" id="UP001054837">
    <property type="component" value="Unassembled WGS sequence"/>
</dbReference>
<evidence type="ECO:0000256" key="1">
    <source>
        <dbReference type="SAM" id="MobiDB-lite"/>
    </source>
</evidence>
<keyword evidence="3" id="KW-1185">Reference proteome</keyword>
<proteinExistence type="predicted"/>
<dbReference type="EMBL" id="BPLQ01007868">
    <property type="protein sequence ID" value="GIY32845.1"/>
    <property type="molecule type" value="Genomic_DNA"/>
</dbReference>
<organism evidence="2 3">
    <name type="scientific">Caerostris darwini</name>
    <dbReference type="NCBI Taxonomy" id="1538125"/>
    <lineage>
        <taxon>Eukaryota</taxon>
        <taxon>Metazoa</taxon>
        <taxon>Ecdysozoa</taxon>
        <taxon>Arthropoda</taxon>
        <taxon>Chelicerata</taxon>
        <taxon>Arachnida</taxon>
        <taxon>Araneae</taxon>
        <taxon>Araneomorphae</taxon>
        <taxon>Entelegynae</taxon>
        <taxon>Araneoidea</taxon>
        <taxon>Araneidae</taxon>
        <taxon>Caerostris</taxon>
    </lineage>
</organism>
<gene>
    <name evidence="2" type="ORF">CDAR_612541</name>
</gene>
<evidence type="ECO:0000313" key="2">
    <source>
        <dbReference type="EMBL" id="GIY32845.1"/>
    </source>
</evidence>
<feature type="region of interest" description="Disordered" evidence="1">
    <location>
        <begin position="14"/>
        <end position="36"/>
    </location>
</feature>
<comment type="caution">
    <text evidence="2">The sequence shown here is derived from an EMBL/GenBank/DDBJ whole genome shotgun (WGS) entry which is preliminary data.</text>
</comment>
<sequence length="218" mass="24742">MCFTLSNENINIPETVNTEEQRERGKGKRRKIAPQTPTSIVTSSIAHVADGDDRMVHCGWNLFQKHLRTDILRDEQSKLNVPDSKTWPNITYYPVSETPNKSNNSICCSEEPLGKKKKIPKHGRTSLTTHTHSRKHQTIRTIVSAALKNLSQQTLSERKKEKSWKQASSIPILCETPDSRSESRKRVWERIPQNPLGACQTENACAGEHPQLAIRLNL</sequence>
<name>A0AAV4SGD5_9ARAC</name>
<evidence type="ECO:0000313" key="3">
    <source>
        <dbReference type="Proteomes" id="UP001054837"/>
    </source>
</evidence>
<protein>
    <submittedName>
        <fullName evidence="2">Uncharacterized protein</fullName>
    </submittedName>
</protein>